<dbReference type="Pfam" id="PF00125">
    <property type="entry name" value="Histone"/>
    <property type="match status" value="1"/>
</dbReference>
<dbReference type="InterPro" id="IPR009072">
    <property type="entry name" value="Histone-fold"/>
</dbReference>
<organism evidence="7 8">
    <name type="scientific">Paraphoma chrysanthemicola</name>
    <dbReference type="NCBI Taxonomy" id="798071"/>
    <lineage>
        <taxon>Eukaryota</taxon>
        <taxon>Fungi</taxon>
        <taxon>Dikarya</taxon>
        <taxon>Ascomycota</taxon>
        <taxon>Pezizomycotina</taxon>
        <taxon>Dothideomycetes</taxon>
        <taxon>Pleosporomycetidae</taxon>
        <taxon>Pleosporales</taxon>
        <taxon>Pleosporineae</taxon>
        <taxon>Phaeosphaeriaceae</taxon>
        <taxon>Paraphoma</taxon>
    </lineage>
</organism>
<dbReference type="PANTHER" id="PTHR45810:SF1">
    <property type="entry name" value="HISTONE H3-LIKE CENTROMERIC PROTEIN A"/>
    <property type="match status" value="1"/>
</dbReference>
<comment type="subcellular location">
    <subcellularLocation>
        <location evidence="1">Chromosome</location>
    </subcellularLocation>
</comment>
<feature type="compositionally biased region" description="Low complexity" evidence="5">
    <location>
        <begin position="1"/>
        <end position="11"/>
    </location>
</feature>
<name>A0A8K0VR73_9PLEO</name>
<feature type="domain" description="Core Histone H2A/H2B/H3" evidence="6">
    <location>
        <begin position="67"/>
        <end position="157"/>
    </location>
</feature>
<evidence type="ECO:0000256" key="2">
    <source>
        <dbReference type="ARBA" id="ARBA00010343"/>
    </source>
</evidence>
<dbReference type="AlphaFoldDB" id="A0A8K0VR73"/>
<dbReference type="InterPro" id="IPR000164">
    <property type="entry name" value="Histone_H3/CENP-A"/>
</dbReference>
<evidence type="ECO:0000256" key="1">
    <source>
        <dbReference type="ARBA" id="ARBA00004286"/>
    </source>
</evidence>
<evidence type="ECO:0000313" key="8">
    <source>
        <dbReference type="Proteomes" id="UP000813461"/>
    </source>
</evidence>
<sequence length="165" mass="18126">MNQAGPSVPRRNVGRRGRPLASRGGSGRGGQAAGSRGGRSGQGARVESNRRLGQVPPAPARPRRYKPGTVALREIRRYQKSTDLLIPRISFHRVVREVALSVTREDGPTRWQSQALEALQEATEAFLVHLLSDANLCAIHCKRVTIQQKDIQLARRLRAAWGAPV</sequence>
<keyword evidence="3" id="KW-0158">Chromosome</keyword>
<protein>
    <submittedName>
        <fullName evidence="7">Histone H3</fullName>
    </submittedName>
</protein>
<evidence type="ECO:0000259" key="6">
    <source>
        <dbReference type="Pfam" id="PF00125"/>
    </source>
</evidence>
<accession>A0A8K0VR73</accession>
<dbReference type="PANTHER" id="PTHR45810">
    <property type="entry name" value="HISTONE H3.2"/>
    <property type="match status" value="1"/>
</dbReference>
<evidence type="ECO:0000256" key="5">
    <source>
        <dbReference type="SAM" id="MobiDB-lite"/>
    </source>
</evidence>
<dbReference type="GO" id="GO:0030527">
    <property type="term" value="F:structural constituent of chromatin"/>
    <property type="evidence" value="ECO:0007669"/>
    <property type="project" value="InterPro"/>
</dbReference>
<comment type="caution">
    <text evidence="7">The sequence shown here is derived from an EMBL/GenBank/DDBJ whole genome shotgun (WGS) entry which is preliminary data.</text>
</comment>
<dbReference type="Gene3D" id="1.10.20.10">
    <property type="entry name" value="Histone, subunit A"/>
    <property type="match status" value="1"/>
</dbReference>
<evidence type="ECO:0000313" key="7">
    <source>
        <dbReference type="EMBL" id="KAH7067035.1"/>
    </source>
</evidence>
<proteinExistence type="inferred from homology"/>
<dbReference type="CDD" id="cd22911">
    <property type="entry name" value="HFD_H3"/>
    <property type="match status" value="1"/>
</dbReference>
<evidence type="ECO:0000256" key="3">
    <source>
        <dbReference type="ARBA" id="ARBA00022454"/>
    </source>
</evidence>
<dbReference type="SUPFAM" id="SSF47113">
    <property type="entry name" value="Histone-fold"/>
    <property type="match status" value="1"/>
</dbReference>
<gene>
    <name evidence="7" type="ORF">FB567DRAFT_574243</name>
</gene>
<keyword evidence="8" id="KW-1185">Reference proteome</keyword>
<dbReference type="OrthoDB" id="842664at2759"/>
<dbReference type="Proteomes" id="UP000813461">
    <property type="component" value="Unassembled WGS sequence"/>
</dbReference>
<dbReference type="EMBL" id="JAGMVJ010000037">
    <property type="protein sequence ID" value="KAH7067035.1"/>
    <property type="molecule type" value="Genomic_DNA"/>
</dbReference>
<dbReference type="SMART" id="SM00428">
    <property type="entry name" value="H3"/>
    <property type="match status" value="1"/>
</dbReference>
<dbReference type="FunFam" id="1.10.20.10:FF:000088">
    <property type="entry name" value="Histone H3-like centromeric protein CSE4"/>
    <property type="match status" value="1"/>
</dbReference>
<feature type="region of interest" description="Disordered" evidence="5">
    <location>
        <begin position="1"/>
        <end position="68"/>
    </location>
</feature>
<dbReference type="GO" id="GO:0046982">
    <property type="term" value="F:protein heterodimerization activity"/>
    <property type="evidence" value="ECO:0007669"/>
    <property type="project" value="InterPro"/>
</dbReference>
<dbReference type="GO" id="GO:0003677">
    <property type="term" value="F:DNA binding"/>
    <property type="evidence" value="ECO:0007669"/>
    <property type="project" value="InterPro"/>
</dbReference>
<dbReference type="GO" id="GO:0000786">
    <property type="term" value="C:nucleosome"/>
    <property type="evidence" value="ECO:0007669"/>
    <property type="project" value="UniProtKB-KW"/>
</dbReference>
<feature type="compositionally biased region" description="Gly residues" evidence="5">
    <location>
        <begin position="24"/>
        <end position="41"/>
    </location>
</feature>
<reference evidence="7" key="1">
    <citation type="journal article" date="2021" name="Nat. Commun.">
        <title>Genetic determinants of endophytism in the Arabidopsis root mycobiome.</title>
        <authorList>
            <person name="Mesny F."/>
            <person name="Miyauchi S."/>
            <person name="Thiergart T."/>
            <person name="Pickel B."/>
            <person name="Atanasova L."/>
            <person name="Karlsson M."/>
            <person name="Huettel B."/>
            <person name="Barry K.W."/>
            <person name="Haridas S."/>
            <person name="Chen C."/>
            <person name="Bauer D."/>
            <person name="Andreopoulos W."/>
            <person name="Pangilinan J."/>
            <person name="LaButti K."/>
            <person name="Riley R."/>
            <person name="Lipzen A."/>
            <person name="Clum A."/>
            <person name="Drula E."/>
            <person name="Henrissat B."/>
            <person name="Kohler A."/>
            <person name="Grigoriev I.V."/>
            <person name="Martin F.M."/>
            <person name="Hacquard S."/>
        </authorList>
    </citation>
    <scope>NUCLEOTIDE SEQUENCE</scope>
    <source>
        <strain evidence="7">MPI-SDFR-AT-0120</strain>
    </source>
</reference>
<evidence type="ECO:0000256" key="4">
    <source>
        <dbReference type="ARBA" id="ARBA00023269"/>
    </source>
</evidence>
<keyword evidence="4" id="KW-0238">DNA-binding</keyword>
<dbReference type="PRINTS" id="PR00622">
    <property type="entry name" value="HISTONEH3"/>
</dbReference>
<comment type="similarity">
    <text evidence="2">Belongs to the histone H3 family.</text>
</comment>
<keyword evidence="4" id="KW-0544">Nucleosome core</keyword>
<dbReference type="InterPro" id="IPR007125">
    <property type="entry name" value="H2A/H2B/H3"/>
</dbReference>